<feature type="compositionally biased region" description="Polar residues" evidence="1">
    <location>
        <begin position="525"/>
        <end position="538"/>
    </location>
</feature>
<feature type="region of interest" description="Disordered" evidence="1">
    <location>
        <begin position="596"/>
        <end position="649"/>
    </location>
</feature>
<sequence>MRYDNWDVILFPRDSLVPIQEFRTACYVSQDDHGRNLPTLTCYIASLPTSTPFRISIHSWAVPAKPSALIESRRKTNQRVVYTTQVIADGARVFHGFYEVTSKWPQEIVNEKRSITYPEQQSSHRGPFLEFPPFHQNVLMQSAWDAREHNGRIKVLLSEQLIRKSNNPGELDLGATNDIVCFAFQHAPRDILEQAGISWPIRNPLYLPSTNNTRPLASQMPPPYGKPRDPISEARVESPLSHHTGYGFARTQNPEPHARPRTDPPPQFSQFPKPATGGGRGPRAGMWDNSMAESFGDTFDHMSMDTWSTKRTSSHGTGDISMTDFMYPPTSFANPTDAWNSSSTQYDQDASRFWEGNQPRRDRKARQVIVTLRDDQLGQLIEAISPPKKARDRDTSSQRSDHGHGQSVQTGLQPPPPRMAGMPLTTRPSAASLARKQSYPEFNPHLRNVPSKASPDKGAPSELAHKSPAMYHASFTSDKENRPPSQQDSRLPTPYPIANRVPTPHPFVPQLGRWDSDASMRDPSSVFSSLSRFEQLQQARPEGKSSPIPGPSAGGSIRSRKEGLGVNSPAPAAAVPPHHDIRHDKSLLPALDTTTTTTAKQHDKVPHNTPITTSPHTRIEDIINPNPHSASDNGSRSFLPSHKSGMSSIDSTGRLERQLFSALGEELNSFADNLDAPSGLVESAALPGLEELDAPLVKRKRQGTFGAERGRSPMAKMVREERGGEVVVQGAEMPHLRGD</sequence>
<feature type="region of interest" description="Disordered" evidence="1">
    <location>
        <begin position="209"/>
        <end position="292"/>
    </location>
</feature>
<feature type="region of interest" description="Disordered" evidence="1">
    <location>
        <begin position="380"/>
        <end position="580"/>
    </location>
</feature>
<feature type="region of interest" description="Disordered" evidence="1">
    <location>
        <begin position="701"/>
        <end position="739"/>
    </location>
</feature>
<dbReference type="GeneID" id="54579298"/>
<dbReference type="EMBL" id="ML987198">
    <property type="protein sequence ID" value="KAF2246762.1"/>
    <property type="molecule type" value="Genomic_DNA"/>
</dbReference>
<accession>A0A6A6IA18</accession>
<protein>
    <submittedName>
        <fullName evidence="2">Uncharacterized protein</fullName>
    </submittedName>
</protein>
<evidence type="ECO:0000256" key="1">
    <source>
        <dbReference type="SAM" id="MobiDB-lite"/>
    </source>
</evidence>
<name>A0A6A6IA18_9PLEO</name>
<dbReference type="OrthoDB" id="5417628at2759"/>
<dbReference type="Proteomes" id="UP000800094">
    <property type="component" value="Unassembled WGS sequence"/>
</dbReference>
<gene>
    <name evidence="2" type="ORF">BU26DRAFT_488093</name>
</gene>
<dbReference type="AlphaFoldDB" id="A0A6A6IA18"/>
<evidence type="ECO:0000313" key="3">
    <source>
        <dbReference type="Proteomes" id="UP000800094"/>
    </source>
</evidence>
<proteinExistence type="predicted"/>
<feature type="compositionally biased region" description="Polar residues" evidence="1">
    <location>
        <begin position="626"/>
        <end position="649"/>
    </location>
</feature>
<organism evidence="2 3">
    <name type="scientific">Trematosphaeria pertusa</name>
    <dbReference type="NCBI Taxonomy" id="390896"/>
    <lineage>
        <taxon>Eukaryota</taxon>
        <taxon>Fungi</taxon>
        <taxon>Dikarya</taxon>
        <taxon>Ascomycota</taxon>
        <taxon>Pezizomycotina</taxon>
        <taxon>Dothideomycetes</taxon>
        <taxon>Pleosporomycetidae</taxon>
        <taxon>Pleosporales</taxon>
        <taxon>Massarineae</taxon>
        <taxon>Trematosphaeriaceae</taxon>
        <taxon>Trematosphaeria</taxon>
    </lineage>
</organism>
<evidence type="ECO:0000313" key="2">
    <source>
        <dbReference type="EMBL" id="KAF2246762.1"/>
    </source>
</evidence>
<feature type="compositionally biased region" description="Basic and acidic residues" evidence="1">
    <location>
        <begin position="389"/>
        <end position="404"/>
    </location>
</feature>
<feature type="compositionally biased region" description="Basic and acidic residues" evidence="1">
    <location>
        <begin position="226"/>
        <end position="236"/>
    </location>
</feature>
<keyword evidence="3" id="KW-1185">Reference proteome</keyword>
<reference evidence="2" key="1">
    <citation type="journal article" date="2020" name="Stud. Mycol.">
        <title>101 Dothideomycetes genomes: a test case for predicting lifestyles and emergence of pathogens.</title>
        <authorList>
            <person name="Haridas S."/>
            <person name="Albert R."/>
            <person name="Binder M."/>
            <person name="Bloem J."/>
            <person name="Labutti K."/>
            <person name="Salamov A."/>
            <person name="Andreopoulos B."/>
            <person name="Baker S."/>
            <person name="Barry K."/>
            <person name="Bills G."/>
            <person name="Bluhm B."/>
            <person name="Cannon C."/>
            <person name="Castanera R."/>
            <person name="Culley D."/>
            <person name="Daum C."/>
            <person name="Ezra D."/>
            <person name="Gonzalez J."/>
            <person name="Henrissat B."/>
            <person name="Kuo A."/>
            <person name="Liang C."/>
            <person name="Lipzen A."/>
            <person name="Lutzoni F."/>
            <person name="Magnuson J."/>
            <person name="Mondo S."/>
            <person name="Nolan M."/>
            <person name="Ohm R."/>
            <person name="Pangilinan J."/>
            <person name="Park H.-J."/>
            <person name="Ramirez L."/>
            <person name="Alfaro M."/>
            <person name="Sun H."/>
            <person name="Tritt A."/>
            <person name="Yoshinaga Y."/>
            <person name="Zwiers L.-H."/>
            <person name="Turgeon B."/>
            <person name="Goodwin S."/>
            <person name="Spatafora J."/>
            <person name="Crous P."/>
            <person name="Grigoriev I."/>
        </authorList>
    </citation>
    <scope>NUCLEOTIDE SEQUENCE</scope>
    <source>
        <strain evidence="2">CBS 122368</strain>
    </source>
</reference>
<dbReference type="RefSeq" id="XP_033681766.1">
    <property type="nucleotide sequence ID" value="XM_033825968.1"/>
</dbReference>